<evidence type="ECO:0000313" key="8">
    <source>
        <dbReference type="EMBL" id="KAK2947421.1"/>
    </source>
</evidence>
<evidence type="ECO:0000256" key="2">
    <source>
        <dbReference type="ARBA" id="ARBA00022692"/>
    </source>
</evidence>
<keyword evidence="5 7" id="KW-0472">Membrane</keyword>
<keyword evidence="3 7" id="KW-1133">Transmembrane helix</keyword>
<sequence>MSEVESGQDRVLIGNGLTYSGVALMVLGMILFFDSGFLAIGNILFLFGLIVLRGPIKFLKLFKAKTLKSITGTVLFFLGVVLILFKFGFLGIVAEIVGAWMLFWSKLPQIINHSIQTLPGGQFLRMIPWLNQQSSEGQAGPILT</sequence>
<gene>
    <name evidence="8" type="ORF">BLNAU_17667</name>
</gene>
<protein>
    <submittedName>
        <fullName evidence="8">Uncharacterized protein</fullName>
    </submittedName>
</protein>
<feature type="transmembrane region" description="Helical" evidence="7">
    <location>
        <begin position="39"/>
        <end position="62"/>
    </location>
</feature>
<evidence type="ECO:0000256" key="1">
    <source>
        <dbReference type="ARBA" id="ARBA00004653"/>
    </source>
</evidence>
<dbReference type="PANTHER" id="PTHR21493:SF9">
    <property type="entry name" value="GOLGI TRANSPORT PROTEIN 1-RELATED"/>
    <property type="match status" value="1"/>
</dbReference>
<evidence type="ECO:0000256" key="3">
    <source>
        <dbReference type="ARBA" id="ARBA00022989"/>
    </source>
</evidence>
<feature type="transmembrane region" description="Helical" evidence="7">
    <location>
        <begin position="12"/>
        <end position="33"/>
    </location>
</feature>
<keyword evidence="2 7" id="KW-0812">Transmembrane</keyword>
<keyword evidence="4" id="KW-0333">Golgi apparatus</keyword>
<name>A0ABQ9X6L7_9EUKA</name>
<evidence type="ECO:0000256" key="6">
    <source>
        <dbReference type="ARBA" id="ARBA00025799"/>
    </source>
</evidence>
<evidence type="ECO:0000256" key="7">
    <source>
        <dbReference type="SAM" id="Phobius"/>
    </source>
</evidence>
<comment type="caution">
    <text evidence="8">The sequence shown here is derived from an EMBL/GenBank/DDBJ whole genome shotgun (WGS) entry which is preliminary data.</text>
</comment>
<dbReference type="InterPro" id="IPR007305">
    <property type="entry name" value="Vesicle_transpt_Got1/SFT2"/>
</dbReference>
<evidence type="ECO:0000256" key="5">
    <source>
        <dbReference type="ARBA" id="ARBA00023136"/>
    </source>
</evidence>
<dbReference type="EMBL" id="JARBJD010000202">
    <property type="protein sequence ID" value="KAK2947421.1"/>
    <property type="molecule type" value="Genomic_DNA"/>
</dbReference>
<accession>A0ABQ9X6L7</accession>
<evidence type="ECO:0000313" key="9">
    <source>
        <dbReference type="Proteomes" id="UP001281761"/>
    </source>
</evidence>
<comment type="subcellular location">
    <subcellularLocation>
        <location evidence="1">Golgi apparatus membrane</location>
        <topology evidence="1">Multi-pass membrane protein</topology>
    </subcellularLocation>
</comment>
<feature type="transmembrane region" description="Helical" evidence="7">
    <location>
        <begin position="74"/>
        <end position="104"/>
    </location>
</feature>
<comment type="similarity">
    <text evidence="6">Belongs to the GOT1 family.</text>
</comment>
<evidence type="ECO:0000256" key="4">
    <source>
        <dbReference type="ARBA" id="ARBA00023034"/>
    </source>
</evidence>
<dbReference type="InterPro" id="IPR045176">
    <property type="entry name" value="Got1"/>
</dbReference>
<dbReference type="Pfam" id="PF04178">
    <property type="entry name" value="Got1"/>
    <property type="match status" value="1"/>
</dbReference>
<keyword evidence="9" id="KW-1185">Reference proteome</keyword>
<proteinExistence type="inferred from homology"/>
<organism evidence="8 9">
    <name type="scientific">Blattamonas nauphoetae</name>
    <dbReference type="NCBI Taxonomy" id="2049346"/>
    <lineage>
        <taxon>Eukaryota</taxon>
        <taxon>Metamonada</taxon>
        <taxon>Preaxostyla</taxon>
        <taxon>Oxymonadida</taxon>
        <taxon>Blattamonas</taxon>
    </lineage>
</organism>
<reference evidence="8 9" key="1">
    <citation type="journal article" date="2022" name="bioRxiv">
        <title>Genomics of Preaxostyla Flagellates Illuminates Evolutionary Transitions and the Path Towards Mitochondrial Loss.</title>
        <authorList>
            <person name="Novak L.V.F."/>
            <person name="Treitli S.C."/>
            <person name="Pyrih J."/>
            <person name="Halakuc P."/>
            <person name="Pipaliya S.V."/>
            <person name="Vacek V."/>
            <person name="Brzon O."/>
            <person name="Soukal P."/>
            <person name="Eme L."/>
            <person name="Dacks J.B."/>
            <person name="Karnkowska A."/>
            <person name="Elias M."/>
            <person name="Hampl V."/>
        </authorList>
    </citation>
    <scope>NUCLEOTIDE SEQUENCE [LARGE SCALE GENOMIC DNA]</scope>
    <source>
        <strain evidence="8">NAU3</strain>
        <tissue evidence="8">Gut</tissue>
    </source>
</reference>
<dbReference type="Proteomes" id="UP001281761">
    <property type="component" value="Unassembled WGS sequence"/>
</dbReference>
<dbReference type="PANTHER" id="PTHR21493">
    <property type="entry name" value="CGI-141-RELATED/LIPASE CONTAINING PROTEIN"/>
    <property type="match status" value="1"/>
</dbReference>